<dbReference type="OrthoDB" id="2434756at2759"/>
<dbReference type="KEGG" id="tng:GSTEN00009138G001"/>
<comment type="similarity">
    <text evidence="1">Belongs to the NDUFAF4 family.</text>
</comment>
<name>Q4T0U7_TETNG</name>
<reference evidence="5" key="1">
    <citation type="journal article" date="2004" name="Nature">
        <title>Genome duplication in the teleost fish Tetraodon nigroviridis reveals the early vertebrate proto-karyotype.</title>
        <authorList>
            <person name="Jaillon O."/>
            <person name="Aury J.-M."/>
            <person name="Brunet F."/>
            <person name="Petit J.-L."/>
            <person name="Stange-Thomann N."/>
            <person name="Mauceli E."/>
            <person name="Bouneau L."/>
            <person name="Fischer C."/>
            <person name="Ozouf-Costaz C."/>
            <person name="Bernot A."/>
            <person name="Nicaud S."/>
            <person name="Jaffe D."/>
            <person name="Fisher S."/>
            <person name="Lutfalla G."/>
            <person name="Dossat C."/>
            <person name="Segurens B."/>
            <person name="Dasilva C."/>
            <person name="Salanoubat M."/>
            <person name="Levy M."/>
            <person name="Boudet N."/>
            <person name="Castellano S."/>
            <person name="Anthouard V."/>
            <person name="Jubin C."/>
            <person name="Castelli V."/>
            <person name="Katinka M."/>
            <person name="Vacherie B."/>
            <person name="Biemont C."/>
            <person name="Skalli Z."/>
            <person name="Cattolico L."/>
            <person name="Poulain J."/>
            <person name="De Berardinis V."/>
            <person name="Cruaud C."/>
            <person name="Duprat S."/>
            <person name="Brottier P."/>
            <person name="Coutanceau J.-P."/>
            <person name="Gouzy J."/>
            <person name="Parra G."/>
            <person name="Lardier G."/>
            <person name="Chapple C."/>
            <person name="McKernan K.J."/>
            <person name="McEwan P."/>
            <person name="Bosak S."/>
            <person name="Kellis M."/>
            <person name="Volff J.-N."/>
            <person name="Guigo R."/>
            <person name="Zody M.C."/>
            <person name="Mesirov J."/>
            <person name="Lindblad-Toh K."/>
            <person name="Birren B."/>
            <person name="Nusbaum C."/>
            <person name="Kahn D."/>
            <person name="Robinson-Rechavi M."/>
            <person name="Laudet V."/>
            <person name="Schachter V."/>
            <person name="Quetier F."/>
            <person name="Saurin W."/>
            <person name="Scarpelli C."/>
            <person name="Wincker P."/>
            <person name="Lander E.S."/>
            <person name="Weissenbach J."/>
            <person name="Roest Crollius H."/>
        </authorList>
    </citation>
    <scope>NUCLEOTIDE SEQUENCE [LARGE SCALE GENOMIC DNA]</scope>
</reference>
<gene>
    <name evidence="5" type="ORF">GSTENG00009138001</name>
</gene>
<dbReference type="PANTHER" id="PTHR13338">
    <property type="entry name" value="UPF0240 PROTEIN"/>
    <property type="match status" value="1"/>
</dbReference>
<organism evidence="5">
    <name type="scientific">Tetraodon nigroviridis</name>
    <name type="common">Spotted green pufferfish</name>
    <name type="synonym">Chelonodon nigroviridis</name>
    <dbReference type="NCBI Taxonomy" id="99883"/>
    <lineage>
        <taxon>Eukaryota</taxon>
        <taxon>Metazoa</taxon>
        <taxon>Chordata</taxon>
        <taxon>Craniata</taxon>
        <taxon>Vertebrata</taxon>
        <taxon>Euteleostomi</taxon>
        <taxon>Actinopterygii</taxon>
        <taxon>Neopterygii</taxon>
        <taxon>Teleostei</taxon>
        <taxon>Neoteleostei</taxon>
        <taxon>Acanthomorphata</taxon>
        <taxon>Eupercaria</taxon>
        <taxon>Tetraodontiformes</taxon>
        <taxon>Tetradontoidea</taxon>
        <taxon>Tetraodontidae</taxon>
        <taxon>Tetraodon</taxon>
    </lineage>
</organism>
<evidence type="ECO:0000313" key="5">
    <source>
        <dbReference type="EMBL" id="CAF93485.1"/>
    </source>
</evidence>
<dbReference type="GO" id="GO:0005739">
    <property type="term" value="C:mitochondrion"/>
    <property type="evidence" value="ECO:0007669"/>
    <property type="project" value="TreeGrafter"/>
</dbReference>
<evidence type="ECO:0000256" key="1">
    <source>
        <dbReference type="ARBA" id="ARBA00010698"/>
    </source>
</evidence>
<protein>
    <recommendedName>
        <fullName evidence="3">NADH dehydrogenase [ubiquinone] 1 alpha subcomplex assembly factor 4</fullName>
    </recommendedName>
</protein>
<dbReference type="AlphaFoldDB" id="Q4T0U7"/>
<dbReference type="EMBL" id="CAAE01010850">
    <property type="protein sequence ID" value="CAF93485.1"/>
    <property type="molecule type" value="Genomic_DNA"/>
</dbReference>
<dbReference type="Pfam" id="PF06784">
    <property type="entry name" value="UPF0240"/>
    <property type="match status" value="1"/>
</dbReference>
<evidence type="ECO:0000256" key="4">
    <source>
        <dbReference type="SAM" id="MobiDB-lite"/>
    </source>
</evidence>
<evidence type="ECO:0000256" key="2">
    <source>
        <dbReference type="ARBA" id="ARBA00011265"/>
    </source>
</evidence>
<feature type="non-terminal residue" evidence="5">
    <location>
        <position position="168"/>
    </location>
</feature>
<feature type="region of interest" description="Disordered" evidence="4">
    <location>
        <begin position="23"/>
        <end position="51"/>
    </location>
</feature>
<dbReference type="PANTHER" id="PTHR13338:SF4">
    <property type="entry name" value="NADH DEHYDROGENASE [UBIQUINONE] 1 ALPHA SUBCOMPLEX ASSEMBLY FACTOR 4"/>
    <property type="match status" value="1"/>
</dbReference>
<dbReference type="InterPro" id="IPR009622">
    <property type="entry name" value="NDUFAF4"/>
</dbReference>
<comment type="subunit">
    <text evidence="2">Binds calmodulin. Interacts with NDUFAF3.</text>
</comment>
<proteinExistence type="inferred from homology"/>
<sequence length="168" mass="18687">MGARVARILRNFNLENRVHREISREKPLSAPRHPVNTATPASMPNAADPISGKNEPLLSLLQSVYVESTDPAAAAQTSKNTVVGEERRPLKFHLPGSIYGLEDLKDVPKGKLTIGEALKALSSHQREPKMWTAEKIAQDYCLDLKDTKALLEFFIPFQVHIIPPKSEK</sequence>
<reference evidence="5" key="2">
    <citation type="submission" date="2004-02" db="EMBL/GenBank/DDBJ databases">
        <authorList>
            <consortium name="Genoscope"/>
            <consortium name="Whitehead Institute Centre for Genome Research"/>
        </authorList>
    </citation>
    <scope>NUCLEOTIDE SEQUENCE</scope>
</reference>
<dbReference type="GO" id="GO:0032981">
    <property type="term" value="P:mitochondrial respiratory chain complex I assembly"/>
    <property type="evidence" value="ECO:0007669"/>
    <property type="project" value="InterPro"/>
</dbReference>
<evidence type="ECO:0000256" key="3">
    <source>
        <dbReference type="ARBA" id="ARBA00021777"/>
    </source>
</evidence>
<accession>Q4T0U7</accession>